<keyword evidence="2" id="KW-0479">Metal-binding</keyword>
<evidence type="ECO:0000256" key="1">
    <source>
        <dbReference type="ARBA" id="ARBA00022485"/>
    </source>
</evidence>
<keyword evidence="7" id="KW-0560">Oxidoreductase</keyword>
<feature type="domain" description="4Fe-4S ferredoxin-type" evidence="5">
    <location>
        <begin position="31"/>
        <end position="60"/>
    </location>
</feature>
<dbReference type="Gene3D" id="1.10.15.40">
    <property type="entry name" value="Electron transport complex subunit B, putative Fe-S cluster"/>
    <property type="match status" value="1"/>
</dbReference>
<evidence type="ECO:0000313" key="7">
    <source>
        <dbReference type="EMBL" id="KOA19991.1"/>
    </source>
</evidence>
<keyword evidence="1" id="KW-0004">4Fe-4S</keyword>
<dbReference type="GO" id="GO:0006355">
    <property type="term" value="P:regulation of DNA-templated transcription"/>
    <property type="evidence" value="ECO:0007669"/>
    <property type="project" value="InterPro"/>
</dbReference>
<dbReference type="SMART" id="SM00091">
    <property type="entry name" value="PAS"/>
    <property type="match status" value="1"/>
</dbReference>
<evidence type="ECO:0000259" key="6">
    <source>
        <dbReference type="PROSITE" id="PS51656"/>
    </source>
</evidence>
<dbReference type="PROSITE" id="PS00198">
    <property type="entry name" value="4FE4S_FER_1"/>
    <property type="match status" value="1"/>
</dbReference>
<name>A0A0L6ZAI8_9CLOT</name>
<evidence type="ECO:0000259" key="5">
    <source>
        <dbReference type="PROSITE" id="PS51379"/>
    </source>
</evidence>
<evidence type="ECO:0000256" key="2">
    <source>
        <dbReference type="ARBA" id="ARBA00022723"/>
    </source>
</evidence>
<protein>
    <submittedName>
        <fullName evidence="7">Periplasmic [Fe] hydrogenase large subunit</fullName>
        <ecNumber evidence="7">1.12.7.2</ecNumber>
    </submittedName>
</protein>
<dbReference type="InterPro" id="IPR000014">
    <property type="entry name" value="PAS"/>
</dbReference>
<dbReference type="Pfam" id="PF00989">
    <property type="entry name" value="PAS"/>
    <property type="match status" value="1"/>
</dbReference>
<dbReference type="SUPFAM" id="SSF55785">
    <property type="entry name" value="PYP-like sensor domain (PAS domain)"/>
    <property type="match status" value="1"/>
</dbReference>
<comment type="caution">
    <text evidence="7">The sequence shown here is derived from an EMBL/GenBank/DDBJ whole genome shotgun (WGS) entry which is preliminary data.</text>
</comment>
<dbReference type="GO" id="GO:0051539">
    <property type="term" value="F:4 iron, 4 sulfur cluster binding"/>
    <property type="evidence" value="ECO:0007669"/>
    <property type="project" value="UniProtKB-KW"/>
</dbReference>
<reference evidence="8" key="1">
    <citation type="submission" date="2015-08" db="EMBL/GenBank/DDBJ databases">
        <title>Genome sequence of the strict anaerobe Clostridium homopropionicum LuHBu1 (DSM 5847T).</title>
        <authorList>
            <person name="Poehlein A."/>
            <person name="Beck M."/>
            <person name="Schiel-Bengelsdorf B."/>
            <person name="Bengelsdorf F.R."/>
            <person name="Daniel R."/>
            <person name="Duerre P."/>
        </authorList>
    </citation>
    <scope>NUCLEOTIDE SEQUENCE [LARGE SCALE GENOMIC DNA]</scope>
    <source>
        <strain evidence="8">DSM 5847</strain>
    </source>
</reference>
<dbReference type="InterPro" id="IPR007202">
    <property type="entry name" value="4Fe-4S_dom"/>
</dbReference>
<dbReference type="EC" id="1.12.7.2" evidence="7"/>
<dbReference type="GO" id="GO:0008901">
    <property type="term" value="F:ferredoxin hydrogenase activity"/>
    <property type="evidence" value="ECO:0007669"/>
    <property type="project" value="UniProtKB-EC"/>
</dbReference>
<dbReference type="InterPro" id="IPR004108">
    <property type="entry name" value="Fe_hydrogenase_lsu_C"/>
</dbReference>
<dbReference type="InterPro" id="IPR017900">
    <property type="entry name" value="4Fe4S_Fe_S_CS"/>
</dbReference>
<dbReference type="PANTHER" id="PTHR11615">
    <property type="entry name" value="NITRATE, FORMATE, IRON DEHYDROGENASE"/>
    <property type="match status" value="1"/>
</dbReference>
<sequence length="569" mass="64368">MAVINFSKANCMNCYKCVRECPVKAIKVKDEQAQIVEELCIACGNCLRICPQNAKEIQSELVTVKTYINKEYKVVASVAPAFIGAFKFDHAGQFVSALKRLGFSHVEQTAVGAALVSKEYSEFYNNPCEDNYITTSCPGVNYLIQKYYPSLIASMIPVISPMVCHGKTIKERYGEEAKVVFLGPCLAKKLEAIEDNSIDAVLTFDELNKWFQKERIVLNELPIESFDAEDLAASIYPIAGGISATLDKKIDKKIFKVDGIDNCVQVLGSLEKNEVKSTWIEMNLCNNSCINGPAMPEEAENLYLRKYKIEKYVHNCEKNNKSWQQKEVSINNAYLKKEFINLSSSFAIPNEEEIRGLLKDIGKIREKDELNCGACGYNTCREKAIAVYNGMAEKNMCLPYMRQRAEMLTNVIFDVTPNAIFILNDDLDIINFNPSAETLFNVARDFALKKPVTILMEDDDFIDVRDTKRSILSKKVKLKHYNLTVLETAVYIEEHKAILVIMIDITNNEKKEKKLEELKLNTLDMAQEVIDKQMRVAQEIASLLGETTAETKVILTKLKKIVQSKEDDI</sequence>
<dbReference type="GO" id="GO:0046872">
    <property type="term" value="F:metal ion binding"/>
    <property type="evidence" value="ECO:0007669"/>
    <property type="project" value="UniProtKB-KW"/>
</dbReference>
<dbReference type="PROSITE" id="PS51379">
    <property type="entry name" value="4FE4S_FER_2"/>
    <property type="match status" value="2"/>
</dbReference>
<keyword evidence="4" id="KW-0411">Iron-sulfur</keyword>
<organism evidence="7 8">
    <name type="scientific">Clostridium homopropionicum DSM 5847</name>
    <dbReference type="NCBI Taxonomy" id="1121318"/>
    <lineage>
        <taxon>Bacteria</taxon>
        <taxon>Bacillati</taxon>
        <taxon>Bacillota</taxon>
        <taxon>Clostridia</taxon>
        <taxon>Eubacteriales</taxon>
        <taxon>Clostridiaceae</taxon>
        <taxon>Clostridium</taxon>
    </lineage>
</organism>
<evidence type="ECO:0000313" key="8">
    <source>
        <dbReference type="Proteomes" id="UP000037043"/>
    </source>
</evidence>
<dbReference type="EMBL" id="LHUR01000021">
    <property type="protein sequence ID" value="KOA19991.1"/>
    <property type="molecule type" value="Genomic_DNA"/>
</dbReference>
<dbReference type="Pfam" id="PF04060">
    <property type="entry name" value="FeS"/>
    <property type="match status" value="1"/>
</dbReference>
<dbReference type="Gene3D" id="3.30.450.20">
    <property type="entry name" value="PAS domain"/>
    <property type="match status" value="1"/>
</dbReference>
<dbReference type="Proteomes" id="UP000037043">
    <property type="component" value="Unassembled WGS sequence"/>
</dbReference>
<dbReference type="InterPro" id="IPR050340">
    <property type="entry name" value="Cytosolic_Fe-S_CAF"/>
</dbReference>
<dbReference type="InterPro" id="IPR035965">
    <property type="entry name" value="PAS-like_dom_sf"/>
</dbReference>
<dbReference type="Gene3D" id="3.40.950.10">
    <property type="entry name" value="Fe-only Hydrogenase (Larger Subunit), Chain L, domain 3"/>
    <property type="match status" value="1"/>
</dbReference>
<dbReference type="AlphaFoldDB" id="A0A0L6ZAI8"/>
<dbReference type="PROSITE" id="PS51656">
    <property type="entry name" value="4FE4S"/>
    <property type="match status" value="1"/>
</dbReference>
<dbReference type="InterPro" id="IPR017896">
    <property type="entry name" value="4Fe4S_Fe-S-bd"/>
</dbReference>
<keyword evidence="3" id="KW-0408">Iron</keyword>
<dbReference type="InterPro" id="IPR013767">
    <property type="entry name" value="PAS_fold"/>
</dbReference>
<dbReference type="InterPro" id="IPR009016">
    <property type="entry name" value="Fe_hydrogenase"/>
</dbReference>
<gene>
    <name evidence="7" type="primary">hydA</name>
    <name evidence="7" type="ORF">CLHOM_15560</name>
</gene>
<evidence type="ECO:0000256" key="3">
    <source>
        <dbReference type="ARBA" id="ARBA00023004"/>
    </source>
</evidence>
<dbReference type="Pfam" id="PF02906">
    <property type="entry name" value="Fe_hyd_lg_C"/>
    <property type="match status" value="1"/>
</dbReference>
<dbReference type="STRING" id="36844.SAMN04488501_11230"/>
<dbReference type="Gene3D" id="3.30.70.20">
    <property type="match status" value="1"/>
</dbReference>
<dbReference type="CDD" id="cd00130">
    <property type="entry name" value="PAS"/>
    <property type="match status" value="1"/>
</dbReference>
<feature type="domain" description="4Fe-4S" evidence="6">
    <location>
        <begin position="353"/>
        <end position="414"/>
    </location>
</feature>
<dbReference type="SUPFAM" id="SSF54862">
    <property type="entry name" value="4Fe-4S ferredoxins"/>
    <property type="match status" value="1"/>
</dbReference>
<dbReference type="PATRIC" id="fig|1121318.3.peg.1565"/>
<keyword evidence="8" id="KW-1185">Reference proteome</keyword>
<dbReference type="RefSeq" id="WP_052221120.1">
    <property type="nucleotide sequence ID" value="NZ_LHUR01000021.1"/>
</dbReference>
<evidence type="ECO:0000256" key="4">
    <source>
        <dbReference type="ARBA" id="ARBA00023014"/>
    </source>
</evidence>
<feature type="domain" description="4Fe-4S ferredoxin-type" evidence="5">
    <location>
        <begin position="1"/>
        <end position="30"/>
    </location>
</feature>
<dbReference type="Pfam" id="PF13237">
    <property type="entry name" value="Fer4_10"/>
    <property type="match status" value="1"/>
</dbReference>
<proteinExistence type="predicted"/>
<dbReference type="SUPFAM" id="SSF53920">
    <property type="entry name" value="Fe-only hydrogenase"/>
    <property type="match status" value="1"/>
</dbReference>
<accession>A0A0L6ZAI8</accession>